<evidence type="ECO:0000313" key="13">
    <source>
        <dbReference type="Proteomes" id="UP000515203"/>
    </source>
</evidence>
<keyword evidence="13" id="KW-1185">Reference proteome</keyword>
<dbReference type="Proteomes" id="UP000515203">
    <property type="component" value="Unplaced"/>
</dbReference>
<dbReference type="GO" id="GO:0005886">
    <property type="term" value="C:plasma membrane"/>
    <property type="evidence" value="ECO:0007669"/>
    <property type="project" value="UniProtKB-ARBA"/>
</dbReference>
<evidence type="ECO:0000256" key="10">
    <source>
        <dbReference type="ARBA" id="ARBA00023180"/>
    </source>
</evidence>
<dbReference type="SMART" id="SM00060">
    <property type="entry name" value="FN3"/>
    <property type="match status" value="4"/>
</dbReference>
<dbReference type="InterPro" id="IPR003961">
    <property type="entry name" value="FN3_dom"/>
</dbReference>
<keyword evidence="3" id="KW-0812">Transmembrane</keyword>
<dbReference type="GeneID" id="101563805"/>
<evidence type="ECO:0000256" key="9">
    <source>
        <dbReference type="ARBA" id="ARBA00023170"/>
    </source>
</evidence>
<feature type="domain" description="Fibronectin type-III" evidence="12">
    <location>
        <begin position="226"/>
        <end position="319"/>
    </location>
</feature>
<dbReference type="InterPro" id="IPR003529">
    <property type="entry name" value="Hematopoietin_rcpt_Gp130_CS"/>
</dbReference>
<comment type="subcellular location">
    <subcellularLocation>
        <location evidence="1">Membrane</location>
        <topology evidence="1">Single-pass type I membrane protein</topology>
    </subcellularLocation>
</comment>
<evidence type="ECO:0000256" key="6">
    <source>
        <dbReference type="ARBA" id="ARBA00022989"/>
    </source>
</evidence>
<feature type="signal peptide" evidence="11">
    <location>
        <begin position="1"/>
        <end position="23"/>
    </location>
</feature>
<keyword evidence="4 11" id="KW-0732">Signal</keyword>
<dbReference type="SUPFAM" id="SSF49265">
    <property type="entry name" value="Fibronectin type III"/>
    <property type="match status" value="4"/>
</dbReference>
<dbReference type="OrthoDB" id="10005435at2759"/>
<dbReference type="Gene3D" id="2.60.40.10">
    <property type="entry name" value="Immunoglobulins"/>
    <property type="match status" value="5"/>
</dbReference>
<accession>A0A6P6EP15</accession>
<evidence type="ECO:0000256" key="7">
    <source>
        <dbReference type="ARBA" id="ARBA00023136"/>
    </source>
</evidence>
<feature type="domain" description="Fibronectin type-III" evidence="12">
    <location>
        <begin position="423"/>
        <end position="518"/>
    </location>
</feature>
<keyword evidence="10" id="KW-0325">Glycoprotein</keyword>
<dbReference type="InterPro" id="IPR036116">
    <property type="entry name" value="FN3_sf"/>
</dbReference>
<dbReference type="FunCoup" id="A0A6P6EP15">
    <property type="interactions" value="382"/>
</dbReference>
<organism evidence="13 14">
    <name type="scientific">Octodon degus</name>
    <name type="common">Degu</name>
    <name type="synonym">Sciurus degus</name>
    <dbReference type="NCBI Taxonomy" id="10160"/>
    <lineage>
        <taxon>Eukaryota</taxon>
        <taxon>Metazoa</taxon>
        <taxon>Chordata</taxon>
        <taxon>Craniata</taxon>
        <taxon>Vertebrata</taxon>
        <taxon>Euteleostomi</taxon>
        <taxon>Mammalia</taxon>
        <taxon>Eutheria</taxon>
        <taxon>Euarchontoglires</taxon>
        <taxon>Glires</taxon>
        <taxon>Rodentia</taxon>
        <taxon>Hystricomorpha</taxon>
        <taxon>Octodontidae</taxon>
        <taxon>Octodon</taxon>
    </lineage>
</organism>
<evidence type="ECO:0000256" key="11">
    <source>
        <dbReference type="SAM" id="SignalP"/>
    </source>
</evidence>
<name>A0A6P6EP15_OCTDE</name>
<proteinExistence type="inferred from homology"/>
<keyword evidence="8" id="KW-1015">Disulfide bond</keyword>
<dbReference type="FunFam" id="2.60.40.10:FF:000789">
    <property type="entry name" value="Interleukin 12 receptor subunit beta 2"/>
    <property type="match status" value="1"/>
</dbReference>
<keyword evidence="5" id="KW-0677">Repeat</keyword>
<evidence type="ECO:0000313" key="14">
    <source>
        <dbReference type="RefSeq" id="XP_023574075.1"/>
    </source>
</evidence>
<keyword evidence="6" id="KW-1133">Transmembrane helix</keyword>
<evidence type="ECO:0000256" key="3">
    <source>
        <dbReference type="ARBA" id="ARBA00022692"/>
    </source>
</evidence>
<evidence type="ECO:0000256" key="8">
    <source>
        <dbReference type="ARBA" id="ARBA00023157"/>
    </source>
</evidence>
<dbReference type="InParanoid" id="A0A6P6EP15"/>
<dbReference type="Pfam" id="PF00041">
    <property type="entry name" value="fn3"/>
    <property type="match status" value="2"/>
</dbReference>
<dbReference type="AlphaFoldDB" id="A0A6P6EP15"/>
<evidence type="ECO:0000256" key="1">
    <source>
        <dbReference type="ARBA" id="ARBA00004479"/>
    </source>
</evidence>
<feature type="chain" id="PRO_5028132027" evidence="11">
    <location>
        <begin position="24"/>
        <end position="829"/>
    </location>
</feature>
<evidence type="ECO:0000256" key="4">
    <source>
        <dbReference type="ARBA" id="ARBA00022729"/>
    </source>
</evidence>
<reference evidence="14" key="1">
    <citation type="submission" date="2025-08" db="UniProtKB">
        <authorList>
            <consortium name="RefSeq"/>
        </authorList>
    </citation>
    <scope>IDENTIFICATION</scope>
</reference>
<dbReference type="PANTHER" id="PTHR48423:SF1">
    <property type="entry name" value="INTERLEUKIN-27 RECEPTOR SUBUNIT ALPHA"/>
    <property type="match status" value="1"/>
</dbReference>
<comment type="similarity">
    <text evidence="2">Belongs to the type I cytokine receptor family. Type 2 subfamily.</text>
</comment>
<evidence type="ECO:0000256" key="2">
    <source>
        <dbReference type="ARBA" id="ARBA00008921"/>
    </source>
</evidence>
<evidence type="ECO:0000256" key="5">
    <source>
        <dbReference type="ARBA" id="ARBA00022737"/>
    </source>
</evidence>
<keyword evidence="7" id="KW-0472">Membrane</keyword>
<dbReference type="CTD" id="3595"/>
<dbReference type="PROSITE" id="PS50853">
    <property type="entry name" value="FN3"/>
    <property type="match status" value="3"/>
</dbReference>
<dbReference type="CDD" id="cd00063">
    <property type="entry name" value="FN3"/>
    <property type="match status" value="3"/>
</dbReference>
<dbReference type="InterPro" id="IPR052672">
    <property type="entry name" value="Type1_Cytokine_Rcpt_Type2"/>
</dbReference>
<sequence>MARAVRGCSLAPVFITLWLLIEAQIDVCKLGHVTVTPARVVAIGSAVDIACALKPGQGCQPRSSRRSQLILYRANREVAAQRGQTLSTHVSDLPPGTTLFVCKLACAGGPRVRVCGVEISVGAAPEPPGNMSCVQEGQRGTVACSWDPGRTTHLYNNYTLLLEGPKNFTWRKHCGNYCHHLDLGINLTREQLESRFTAQVTVANRLGQASSAPFTFTLLDIAKPLPPCNVQVQFLNSSGSRCSLRWSDEAWVLLNRLRYRPQGSADWRTVNVTDARGRQDLLHLEPFTEYEFQVSSRPHLSRGGWSSWSEPLRVHTPEEKPSGMLDVWFRSWRLGDDQRVSLFWKSLDVVDARGKILHYQVTLQETTPTGTAALHNTTGGTSWTWVIPSTGTWAAAVSAVNSKGSSRPTRVALVDLCSAGSLAPRELSTRTQAGDDIAVSWQPPTHGPAVQQYVVEWTMLAAHDLQAAPGWLRLPSSNRSAVISENIEPYVCYEVRVFALSGDQGGCSSVLGNSKHRVPLSGPRIEAVVEDKGRVLVSWSPSPAPEQVGCILHLRIYWREQDSSAPLGLREVAPRLAQNSYPLSGLQHGVTYMLWMTAVTAAGEGPPGNQREFRLQGRASWSAILIPSACMAVLTVGVFSTRYFRQKVLVLLSALQAQWWDPGIPDPANSTWARSFLLEEERSPLPVDRVKAAVCPLEEPEPLVINEVLHSWPRRVQEDRGHLVRTEELGGGGCSPPPTGALYKVLEARGMGPAQGVPLPGPDGYLPTSPGDKATGGTLLPLPEPSEELTPQRITLSVFTTGSLPPLGKTCGPRLTLDQLRMGCDSPVL</sequence>
<evidence type="ECO:0000259" key="12">
    <source>
        <dbReference type="PROSITE" id="PS50853"/>
    </source>
</evidence>
<keyword evidence="9 14" id="KW-0675">Receptor</keyword>
<gene>
    <name evidence="14" type="primary">Il12rb2</name>
</gene>
<protein>
    <submittedName>
        <fullName evidence="14">Interleukin-12 receptor subunit beta-2</fullName>
    </submittedName>
</protein>
<dbReference type="RefSeq" id="XP_023574075.1">
    <property type="nucleotide sequence ID" value="XM_023718307.1"/>
</dbReference>
<dbReference type="GO" id="GO:0004896">
    <property type="term" value="F:cytokine receptor activity"/>
    <property type="evidence" value="ECO:0007669"/>
    <property type="project" value="InterPro"/>
</dbReference>
<dbReference type="PANTHER" id="PTHR48423">
    <property type="entry name" value="INTERLEUKIN-27 RECEPTOR SUBUNIT ALPHA"/>
    <property type="match status" value="1"/>
</dbReference>
<feature type="domain" description="Fibronectin type-III" evidence="12">
    <location>
        <begin position="519"/>
        <end position="618"/>
    </location>
</feature>
<dbReference type="InterPro" id="IPR013783">
    <property type="entry name" value="Ig-like_fold"/>
</dbReference>
<dbReference type="PROSITE" id="PS01353">
    <property type="entry name" value="HEMATOPO_REC_L_F2"/>
    <property type="match status" value="1"/>
</dbReference>